<gene>
    <name evidence="1" type="ORF">Rhow_008359</name>
</gene>
<reference evidence="1 2" key="1">
    <citation type="submission" date="2018-11" db="EMBL/GenBank/DDBJ databases">
        <title>Microbial catabolism of amino acid.</title>
        <authorList>
            <person name="Hibi M."/>
            <person name="Ogawa J."/>
        </authorList>
    </citation>
    <scope>NUCLEOTIDE SEQUENCE [LARGE SCALE GENOMIC DNA]</scope>
    <source>
        <strain evidence="1 2">C31-06</strain>
    </source>
</reference>
<keyword evidence="2" id="KW-1185">Reference proteome</keyword>
<comment type="caution">
    <text evidence="1">The sequence shown here is derived from an EMBL/GenBank/DDBJ whole genome shotgun (WGS) entry which is preliminary data.</text>
</comment>
<dbReference type="Proteomes" id="UP000287519">
    <property type="component" value="Unassembled WGS sequence"/>
</dbReference>
<protein>
    <submittedName>
        <fullName evidence="1">Uncharacterized protein</fullName>
    </submittedName>
</protein>
<evidence type="ECO:0000313" key="1">
    <source>
        <dbReference type="EMBL" id="GCE44061.1"/>
    </source>
</evidence>
<accession>A0A402CKA7</accession>
<dbReference type="AlphaFoldDB" id="A0A402CKA7"/>
<dbReference type="EMBL" id="BHYM01000085">
    <property type="protein sequence ID" value="GCE44061.1"/>
    <property type="molecule type" value="Genomic_DNA"/>
</dbReference>
<proteinExistence type="predicted"/>
<organism evidence="1 2">
    <name type="scientific">Rhodococcus wratislaviensis</name>
    <name type="common">Tsukamurella wratislaviensis</name>
    <dbReference type="NCBI Taxonomy" id="44752"/>
    <lineage>
        <taxon>Bacteria</taxon>
        <taxon>Bacillati</taxon>
        <taxon>Actinomycetota</taxon>
        <taxon>Actinomycetes</taxon>
        <taxon>Mycobacteriales</taxon>
        <taxon>Nocardiaceae</taxon>
        <taxon>Rhodococcus</taxon>
    </lineage>
</organism>
<evidence type="ECO:0000313" key="2">
    <source>
        <dbReference type="Proteomes" id="UP000287519"/>
    </source>
</evidence>
<name>A0A402CKA7_RHOWR</name>
<sequence length="40" mass="4933">MSYCPVRGYRDQCQYRRRRVRQGEQHDLLLRYADCTQTLP</sequence>